<keyword evidence="1" id="KW-1133">Transmembrane helix</keyword>
<proteinExistence type="predicted"/>
<keyword evidence="3" id="KW-1185">Reference proteome</keyword>
<sequence>MTRPLVVLGAFYVVAAAVAVALLLSVAPDTYRTDLGNLPAWVAAIGTVGTLTAAVLVIDRERQDRRRAQAEKVGCWVSLSEPAGFELKISNTSDLPVHEAGVVLKSATSAGAYGFTTRTIPPQTNELTNEPTNDALNELAFWPWGATPLWWPAGRPALSPSPEVAWGAGVASAPRSHEVPTTLRASEGL</sequence>
<keyword evidence="1" id="KW-0812">Transmembrane</keyword>
<name>A0ABU8M5E1_9PSEU</name>
<dbReference type="EMBL" id="JBBEGM010000006">
    <property type="protein sequence ID" value="MEJ2862549.1"/>
    <property type="molecule type" value="Genomic_DNA"/>
</dbReference>
<keyword evidence="1" id="KW-0472">Membrane</keyword>
<feature type="transmembrane region" description="Helical" evidence="1">
    <location>
        <begin position="38"/>
        <end position="58"/>
    </location>
</feature>
<gene>
    <name evidence="2" type="ORF">WCD58_15360</name>
</gene>
<protein>
    <submittedName>
        <fullName evidence="2">Uncharacterized protein</fullName>
    </submittedName>
</protein>
<comment type="caution">
    <text evidence="2">The sequence shown here is derived from an EMBL/GenBank/DDBJ whole genome shotgun (WGS) entry which is preliminary data.</text>
</comment>
<evidence type="ECO:0000313" key="2">
    <source>
        <dbReference type="EMBL" id="MEJ2862549.1"/>
    </source>
</evidence>
<organism evidence="2 3">
    <name type="scientific">Actinomycetospora flava</name>
    <dbReference type="NCBI Taxonomy" id="3129232"/>
    <lineage>
        <taxon>Bacteria</taxon>
        <taxon>Bacillati</taxon>
        <taxon>Actinomycetota</taxon>
        <taxon>Actinomycetes</taxon>
        <taxon>Pseudonocardiales</taxon>
        <taxon>Pseudonocardiaceae</taxon>
        <taxon>Actinomycetospora</taxon>
    </lineage>
</organism>
<evidence type="ECO:0000313" key="3">
    <source>
        <dbReference type="Proteomes" id="UP001369736"/>
    </source>
</evidence>
<dbReference type="Proteomes" id="UP001369736">
    <property type="component" value="Unassembled WGS sequence"/>
</dbReference>
<evidence type="ECO:0000256" key="1">
    <source>
        <dbReference type="SAM" id="Phobius"/>
    </source>
</evidence>
<dbReference type="RefSeq" id="WP_337703930.1">
    <property type="nucleotide sequence ID" value="NZ_JBBEGM010000006.1"/>
</dbReference>
<reference evidence="2 3" key="1">
    <citation type="submission" date="2024-03" db="EMBL/GenBank/DDBJ databases">
        <title>Actinomycetospora sp. OC33-EN07, a novel actinomycete isolated from wild orchid (Aerides multiflora).</title>
        <authorList>
            <person name="Suriyachadkun C."/>
        </authorList>
    </citation>
    <scope>NUCLEOTIDE SEQUENCE [LARGE SCALE GENOMIC DNA]</scope>
    <source>
        <strain evidence="2 3">OC33-EN07</strain>
    </source>
</reference>
<accession>A0ABU8M5E1</accession>